<evidence type="ECO:0000256" key="11">
    <source>
        <dbReference type="ARBA" id="ARBA00026073"/>
    </source>
</evidence>
<comment type="similarity">
    <text evidence="2">Belongs to the DNA polymerase type-C family. DnaE subfamily.</text>
</comment>
<reference evidence="14" key="2">
    <citation type="submission" date="2023-01" db="EMBL/GenBank/DDBJ databases">
        <title>Draft genome sequence of Algimonas ampicilliniresistens strain NBRC 108219.</title>
        <authorList>
            <person name="Sun Q."/>
            <person name="Mori K."/>
        </authorList>
    </citation>
    <scope>NUCLEOTIDE SEQUENCE</scope>
    <source>
        <strain evidence="14">NBRC 108219</strain>
    </source>
</reference>
<dbReference type="RefSeq" id="WP_284388871.1">
    <property type="nucleotide sequence ID" value="NZ_BSNK01000001.1"/>
</dbReference>
<dbReference type="SUPFAM" id="SSF89550">
    <property type="entry name" value="PHP domain-like"/>
    <property type="match status" value="1"/>
</dbReference>
<dbReference type="InterPro" id="IPR003141">
    <property type="entry name" value="Pol/His_phosphatase_N"/>
</dbReference>
<dbReference type="Proteomes" id="UP001161391">
    <property type="component" value="Unassembled WGS sequence"/>
</dbReference>
<evidence type="ECO:0000256" key="2">
    <source>
        <dbReference type="ARBA" id="ARBA00009496"/>
    </source>
</evidence>
<dbReference type="InterPro" id="IPR016195">
    <property type="entry name" value="Pol/histidinol_Pase-like"/>
</dbReference>
<evidence type="ECO:0000313" key="15">
    <source>
        <dbReference type="Proteomes" id="UP001161391"/>
    </source>
</evidence>
<comment type="subcellular location">
    <subcellularLocation>
        <location evidence="1">Cytoplasm</location>
    </subcellularLocation>
</comment>
<dbReference type="CDD" id="cd07433">
    <property type="entry name" value="PHP_PolIIIA_DnaE1"/>
    <property type="match status" value="1"/>
</dbReference>
<reference evidence="14" key="1">
    <citation type="journal article" date="2014" name="Int. J. Syst. Evol. Microbiol.">
        <title>Complete genome of a new Firmicutes species belonging to the dominant human colonic microbiota ('Ruminococcus bicirculans') reveals two chromosomes and a selective capacity to utilize plant glucans.</title>
        <authorList>
            <consortium name="NISC Comparative Sequencing Program"/>
            <person name="Wegmann U."/>
            <person name="Louis P."/>
            <person name="Goesmann A."/>
            <person name="Henrissat B."/>
            <person name="Duncan S.H."/>
            <person name="Flint H.J."/>
        </authorList>
    </citation>
    <scope>NUCLEOTIDE SEQUENCE</scope>
    <source>
        <strain evidence="14">NBRC 108219</strain>
    </source>
</reference>
<accession>A0ABQ5V7A9</accession>
<keyword evidence="9" id="KW-0239">DNA-directed DNA polymerase</keyword>
<dbReference type="Gene3D" id="3.20.20.140">
    <property type="entry name" value="Metal-dependent hydrolases"/>
    <property type="match status" value="1"/>
</dbReference>
<comment type="subunit">
    <text evidence="11">DNA polymerase III contains a core (composed of alpha, epsilon and theta chains) that associates with a tau subunit. This core dimerizes to form the POLIII' complex. PolIII' associates with the gamma complex (composed of gamma, delta, delta', psi and chi chains) and with the beta chain to form the complete DNA polymerase III complex.</text>
</comment>
<dbReference type="PANTHER" id="PTHR32294">
    <property type="entry name" value="DNA POLYMERASE III SUBUNIT ALPHA"/>
    <property type="match status" value="1"/>
</dbReference>
<evidence type="ECO:0000313" key="14">
    <source>
        <dbReference type="EMBL" id="GLQ23433.1"/>
    </source>
</evidence>
<dbReference type="Pfam" id="PF17657">
    <property type="entry name" value="DNA_pol3_finger"/>
    <property type="match status" value="1"/>
</dbReference>
<dbReference type="NCBIfam" id="NF004226">
    <property type="entry name" value="PRK05673.1"/>
    <property type="match status" value="1"/>
</dbReference>
<dbReference type="EMBL" id="BSNK01000001">
    <property type="protein sequence ID" value="GLQ23433.1"/>
    <property type="molecule type" value="Genomic_DNA"/>
</dbReference>
<evidence type="ECO:0000256" key="1">
    <source>
        <dbReference type="ARBA" id="ARBA00004496"/>
    </source>
</evidence>
<evidence type="ECO:0000256" key="10">
    <source>
        <dbReference type="ARBA" id="ARBA00025611"/>
    </source>
</evidence>
<keyword evidence="6" id="KW-0808">Transferase</keyword>
<dbReference type="Pfam" id="PF14579">
    <property type="entry name" value="HHH_6"/>
    <property type="match status" value="1"/>
</dbReference>
<evidence type="ECO:0000256" key="4">
    <source>
        <dbReference type="ARBA" id="ARBA00019114"/>
    </source>
</evidence>
<proteinExistence type="inferred from homology"/>
<dbReference type="InterPro" id="IPR029460">
    <property type="entry name" value="DNAPol_HHH"/>
</dbReference>
<comment type="function">
    <text evidence="10">DNA polymerase III is a complex, multichain enzyme responsible for most of the replicative synthesis in bacteria. This DNA polymerase also exhibits 3' to 5' exonuclease activity. The alpha chain is the DNA polymerase.</text>
</comment>
<dbReference type="InterPro" id="IPR041931">
    <property type="entry name" value="DNA_pol3_alpha_thumb_dom"/>
</dbReference>
<dbReference type="Pfam" id="PF07733">
    <property type="entry name" value="DNA_pol3_alpha"/>
    <property type="match status" value="1"/>
</dbReference>
<keyword evidence="15" id="KW-1185">Reference proteome</keyword>
<keyword evidence="5" id="KW-0963">Cytoplasm</keyword>
<comment type="caution">
    <text evidence="14">The sequence shown here is derived from an EMBL/GenBank/DDBJ whole genome shotgun (WGS) entry which is preliminary data.</text>
</comment>
<organism evidence="14 15">
    <name type="scientific">Algimonas ampicilliniresistens</name>
    <dbReference type="NCBI Taxonomy" id="1298735"/>
    <lineage>
        <taxon>Bacteria</taxon>
        <taxon>Pseudomonadati</taxon>
        <taxon>Pseudomonadota</taxon>
        <taxon>Alphaproteobacteria</taxon>
        <taxon>Maricaulales</taxon>
        <taxon>Robiginitomaculaceae</taxon>
        <taxon>Algimonas</taxon>
    </lineage>
</organism>
<evidence type="ECO:0000259" key="13">
    <source>
        <dbReference type="SMART" id="SM00481"/>
    </source>
</evidence>
<evidence type="ECO:0000256" key="8">
    <source>
        <dbReference type="ARBA" id="ARBA00022705"/>
    </source>
</evidence>
<keyword evidence="7" id="KW-0548">Nucleotidyltransferase</keyword>
<evidence type="ECO:0000256" key="9">
    <source>
        <dbReference type="ARBA" id="ARBA00022932"/>
    </source>
</evidence>
<name>A0ABQ5V7A9_9PROT</name>
<gene>
    <name evidence="14" type="primary">dnaE1</name>
    <name evidence="14" type="ORF">GCM10007853_13070</name>
</gene>
<feature type="domain" description="Polymerase/histidinol phosphatase N-terminal" evidence="13">
    <location>
        <begin position="6"/>
        <end position="73"/>
    </location>
</feature>
<evidence type="ECO:0000256" key="3">
    <source>
        <dbReference type="ARBA" id="ARBA00012417"/>
    </source>
</evidence>
<comment type="catalytic activity">
    <reaction evidence="12">
        <text>DNA(n) + a 2'-deoxyribonucleoside 5'-triphosphate = DNA(n+1) + diphosphate</text>
        <dbReference type="Rhea" id="RHEA:22508"/>
        <dbReference type="Rhea" id="RHEA-COMP:17339"/>
        <dbReference type="Rhea" id="RHEA-COMP:17340"/>
        <dbReference type="ChEBI" id="CHEBI:33019"/>
        <dbReference type="ChEBI" id="CHEBI:61560"/>
        <dbReference type="ChEBI" id="CHEBI:173112"/>
        <dbReference type="EC" id="2.7.7.7"/>
    </reaction>
</comment>
<evidence type="ECO:0000256" key="6">
    <source>
        <dbReference type="ARBA" id="ARBA00022679"/>
    </source>
</evidence>
<dbReference type="EC" id="2.7.7.7" evidence="3"/>
<dbReference type="CDD" id="cd04485">
    <property type="entry name" value="DnaE_OBF"/>
    <property type="match status" value="1"/>
</dbReference>
<evidence type="ECO:0000256" key="7">
    <source>
        <dbReference type="ARBA" id="ARBA00022695"/>
    </source>
</evidence>
<protein>
    <recommendedName>
        <fullName evidence="4">DNA polymerase III subunit alpha</fullName>
        <ecNumber evidence="3">2.7.7.7</ecNumber>
    </recommendedName>
</protein>
<dbReference type="SMART" id="SM00481">
    <property type="entry name" value="POLIIIAc"/>
    <property type="match status" value="1"/>
</dbReference>
<keyword evidence="8" id="KW-0235">DNA replication</keyword>
<dbReference type="Gene3D" id="1.10.10.1600">
    <property type="entry name" value="Bacterial DNA polymerase III alpha subunit, thumb domain"/>
    <property type="match status" value="1"/>
</dbReference>
<dbReference type="PANTHER" id="PTHR32294:SF0">
    <property type="entry name" value="DNA POLYMERASE III SUBUNIT ALPHA"/>
    <property type="match status" value="1"/>
</dbReference>
<dbReference type="NCBIfam" id="TIGR00594">
    <property type="entry name" value="polc"/>
    <property type="match status" value="1"/>
</dbReference>
<dbReference type="InterPro" id="IPR011708">
    <property type="entry name" value="DNA_pol3_alpha_NTPase_dom"/>
</dbReference>
<sequence>MVRDFVHLRMRSPYSMLEGALKMKETATCVAKYRQPAIAITDTNNLCGALEFSEVMSSAGVQPIIGVTLSVDLEGERQPGQLRREPDGTIVLLAQNELGYSNLMALSSAAYLDVDATDLPHVKISAFEGRTDGVIALTGGADGALDKLLASGRPEEAERWLNRLTALFPDRLYIELQRHGLPQQAQVEPALIEMAYRLDVPVVATNEPYFLGPEMYDAHDVLLAMGEGSYVLEQDRRKLTPRHYLKSTEEMTALFEDIPEAILNTLVIAQRCAFRSPKRPPILPNFGDGSQSEDQILADAARAGLEARLDAVELAEPREAYFDRLDYEIGIITEMGFPGYFLIVSDFIKWAKEQEIPVGPGRGSGAGSVVAWALTITDLDPLRYGLLFERFLNPERVSMPDFDIDFCQERRGEVIDYVRTKYGDGQVAQIITFGTLQARAVVRDVGRVMQMPLGQVDRLAKMVPNNPASPVTLQQAINMESSLQDARRSDPKVKRLLNTALSLEGLYRNASTHAAGVVIGDRPLTELVPLYRDPRSEVPATQFTMKWAEKAGLVKFDFLGLKTLTVIDRCLRLLRKDKIDIDLATISPDQPDAYKPLAKGLTAGVFQLESSGMRDALRKLKPDSIEELTAIISLYRPGPMRNIPDFIERKFGRQEIDYPHPALKELLEETYGIIIYQEQVMEIAKILSGFTLGDADLLRRAMGKKDQAEMDRQKDKFIDGAVERGVDRHQAAGIFDLVNEFAGYGFNKSHAAAYALISFQTAYLKALYPAHFMAAVMSLDLSVAEKLAFFFQEAKRIDVEILPPCVNRSMADFDVADGKVLYALGALKNVGLEAMKHVVSVRESGGPFADIYDFARRVDMRVINKRAMENLARAGAFDCLGVPRATALASAGMLQKVGALAAEERESAQVNLFGGIAEATPDPDLVVQSDWSTVEGLEHEFGAVGFYLGGHPLEEHMKGKTDTVVFSDKLEDLAASGKKNFRMAGIVRRRQERSSKHGKRFAYLGLSDPTGEYELFVREDLLFSKRDVMTVGNAVICEVRVEGEGGDMRFFAQSVQLLSGSGSDKDDTTPPRGLRIRLRDVDANTLDELEAMLCKLRDAPHLQSGVIELSAPLTPDREARWQLQGRWAIDPDIRKALKANQSIETIEEIAA</sequence>
<dbReference type="InterPro" id="IPR004013">
    <property type="entry name" value="PHP_dom"/>
</dbReference>
<dbReference type="InterPro" id="IPR049821">
    <property type="entry name" value="PolIIIA_DnaE1_PHP"/>
</dbReference>
<evidence type="ECO:0000256" key="12">
    <source>
        <dbReference type="ARBA" id="ARBA00049244"/>
    </source>
</evidence>
<dbReference type="Pfam" id="PF02811">
    <property type="entry name" value="PHP"/>
    <property type="match status" value="1"/>
</dbReference>
<dbReference type="InterPro" id="IPR004805">
    <property type="entry name" value="DnaE2/DnaE/PolC"/>
</dbReference>
<dbReference type="InterPro" id="IPR040982">
    <property type="entry name" value="DNA_pol3_finger"/>
</dbReference>
<dbReference type="Gene3D" id="1.10.150.870">
    <property type="match status" value="1"/>
</dbReference>
<evidence type="ECO:0000256" key="5">
    <source>
        <dbReference type="ARBA" id="ARBA00022490"/>
    </source>
</evidence>